<keyword evidence="1" id="KW-0472">Membrane</keyword>
<keyword evidence="1" id="KW-1133">Transmembrane helix</keyword>
<evidence type="ECO:0000256" key="1">
    <source>
        <dbReference type="SAM" id="Phobius"/>
    </source>
</evidence>
<dbReference type="EMBL" id="JAXCLW010000009">
    <property type="protein sequence ID" value="MDY0885377.1"/>
    <property type="molecule type" value="Genomic_DNA"/>
</dbReference>
<proteinExistence type="predicted"/>
<feature type="transmembrane region" description="Helical" evidence="1">
    <location>
        <begin position="579"/>
        <end position="597"/>
    </location>
</feature>
<feature type="transmembrane region" description="Helical" evidence="1">
    <location>
        <begin position="518"/>
        <end position="534"/>
    </location>
</feature>
<keyword evidence="1" id="KW-0812">Transmembrane</keyword>
<sequence>MITENGTAATAAQPGRVPAILSALVVVASGVFILRLVLAYLGILPPINAGNPDLSAPGLIPAILVHIGIGCLLFGGVLGTGLSAVSLIPARLRLTRFDLLMVAPIAGLCLWIILCLMVRLLDGGSLTILAIALGVIAIRGRHIPAMLTGQRYYRANWTGEPVAPASASINPRTMLITAIMAIAFASNYGLLWRLPSAIPNGTLGLGDMAFFTGAYHSMKLGLNPFLALTIEGESFHPFNQTPQLLALGFDAIPGFEISLYMSTAVSLFFFLTMAFLIATLCHYRRSIGQPALNAGTLVVLVLLLCASTRYPSWIVETPPYAFGAPLALSIIYLIERGRQRTGFLIASLPLSVIAFGVTKVMVLPVIGCYAACNLCYKSWKDKSKWALLGLAIGGGLALTLAVILVAVFWRKFTSFATPEDIGPYSLHKLYYHLAKGTKFIKTMRKALPSLSMDIALVWVLFAVWRLRNIALFLSVLLGASLCFIYAYVFGPTAPTSFLLVFAWLLISARESTFNQTGAMRHLGIAAALALYSFLGRDVGRWEVTFVWAIPIATMAFTILKNVLDTSESPQPSKPKLHAWQYAVSMAAVLSIFAHATGELRLGWDDRRPVSPRLYDLWVKVRELTPANALIFTDQTGESVDRLVGWNDFSMTAERQFYISSWSTSALRGDKVARASRLEANAAVIKGDRQPQDLRLKRSYDVYFAAVRADRSVPVTFKPIYNNGEYAIYQIP</sequence>
<dbReference type="Proteomes" id="UP001279642">
    <property type="component" value="Unassembled WGS sequence"/>
</dbReference>
<feature type="transmembrane region" description="Helical" evidence="1">
    <location>
        <begin position="63"/>
        <end position="87"/>
    </location>
</feature>
<feature type="transmembrane region" description="Helical" evidence="1">
    <location>
        <begin position="292"/>
        <end position="311"/>
    </location>
</feature>
<keyword evidence="3" id="KW-1185">Reference proteome</keyword>
<feature type="transmembrane region" description="Helical" evidence="1">
    <location>
        <begin position="126"/>
        <end position="144"/>
    </location>
</feature>
<name>A0ABU5EGB5_9PROT</name>
<feature type="transmembrane region" description="Helical" evidence="1">
    <location>
        <begin position="99"/>
        <end position="120"/>
    </location>
</feature>
<reference evidence="2 3" key="1">
    <citation type="journal article" date="2016" name="Antonie Van Leeuwenhoek">
        <title>Dongia soli sp. nov., isolated from soil from Dokdo, Korea.</title>
        <authorList>
            <person name="Kim D.U."/>
            <person name="Lee H."/>
            <person name="Kim H."/>
            <person name="Kim S.G."/>
            <person name="Ka J.O."/>
        </authorList>
    </citation>
    <scope>NUCLEOTIDE SEQUENCE [LARGE SCALE GENOMIC DNA]</scope>
    <source>
        <strain evidence="2 3">D78</strain>
    </source>
</reference>
<organism evidence="2 3">
    <name type="scientific">Dongia soli</name>
    <dbReference type="NCBI Taxonomy" id="600628"/>
    <lineage>
        <taxon>Bacteria</taxon>
        <taxon>Pseudomonadati</taxon>
        <taxon>Pseudomonadota</taxon>
        <taxon>Alphaproteobacteria</taxon>
        <taxon>Rhodospirillales</taxon>
        <taxon>Dongiaceae</taxon>
        <taxon>Dongia</taxon>
    </lineage>
</organism>
<feature type="transmembrane region" description="Helical" evidence="1">
    <location>
        <begin position="386"/>
        <end position="409"/>
    </location>
</feature>
<feature type="transmembrane region" description="Helical" evidence="1">
    <location>
        <begin position="341"/>
        <end position="366"/>
    </location>
</feature>
<comment type="caution">
    <text evidence="2">The sequence shown here is derived from an EMBL/GenBank/DDBJ whole genome shotgun (WGS) entry which is preliminary data.</text>
</comment>
<feature type="transmembrane region" description="Helical" evidence="1">
    <location>
        <begin position="257"/>
        <end position="280"/>
    </location>
</feature>
<feature type="transmembrane region" description="Helical" evidence="1">
    <location>
        <begin position="541"/>
        <end position="559"/>
    </location>
</feature>
<evidence type="ECO:0000313" key="3">
    <source>
        <dbReference type="Proteomes" id="UP001279642"/>
    </source>
</evidence>
<evidence type="ECO:0000313" key="2">
    <source>
        <dbReference type="EMBL" id="MDY0885377.1"/>
    </source>
</evidence>
<protein>
    <recommendedName>
        <fullName evidence="4">Glycosyltransferase RgtA/B/C/D-like domain-containing protein</fullName>
    </recommendedName>
</protein>
<dbReference type="RefSeq" id="WP_320510449.1">
    <property type="nucleotide sequence ID" value="NZ_JAXCLW010000009.1"/>
</dbReference>
<feature type="transmembrane region" description="Helical" evidence="1">
    <location>
        <begin position="174"/>
        <end position="194"/>
    </location>
</feature>
<feature type="transmembrane region" description="Helical" evidence="1">
    <location>
        <begin position="495"/>
        <end position="512"/>
    </location>
</feature>
<gene>
    <name evidence="2" type="ORF">SMD27_21220</name>
</gene>
<accession>A0ABU5EGB5</accession>
<evidence type="ECO:0008006" key="4">
    <source>
        <dbReference type="Google" id="ProtNLM"/>
    </source>
</evidence>
<feature type="transmembrane region" description="Helical" evidence="1">
    <location>
        <begin position="20"/>
        <end position="43"/>
    </location>
</feature>